<keyword evidence="1" id="KW-0732">Signal</keyword>
<reference evidence="2" key="1">
    <citation type="submission" date="2021-01" db="EMBL/GenBank/DDBJ databases">
        <authorList>
            <consortium name="Genoscope - CEA"/>
            <person name="William W."/>
        </authorList>
    </citation>
    <scope>NUCLEOTIDE SEQUENCE</scope>
</reference>
<evidence type="ECO:0000256" key="1">
    <source>
        <dbReference type="SAM" id="SignalP"/>
    </source>
</evidence>
<keyword evidence="3" id="KW-1185">Reference proteome</keyword>
<dbReference type="SMART" id="SM00639">
    <property type="entry name" value="PSA"/>
    <property type="match status" value="4"/>
</dbReference>
<name>A0A8S1JY02_PARPR</name>
<gene>
    <name evidence="2" type="ORF">PPRIM_AZ9-3.1.T0090485</name>
</gene>
<dbReference type="InterPro" id="IPR002895">
    <property type="entry name" value="Paramecium_SA"/>
</dbReference>
<evidence type="ECO:0008006" key="4">
    <source>
        <dbReference type="Google" id="ProtNLM"/>
    </source>
</evidence>
<evidence type="ECO:0000313" key="2">
    <source>
        <dbReference type="EMBL" id="CAD8045570.1"/>
    </source>
</evidence>
<feature type="chain" id="PRO_5035872012" description="Antifreeze protein" evidence="1">
    <location>
        <begin position="20"/>
        <end position="380"/>
    </location>
</feature>
<sequence>MLNVKTLLTIVLQMELVVQLFQHALHIRPNLFVQLLQQLKMELEDMVGMSQKINAEVEFAVIRIAQPMTNAILSYQDIKQMDLVVWLEPHVLNFPINNSVLNQILDHVFGLIDNAMIMIDMKMLTYTECQAFSPLFSTNGDTCIPITSCASTSLKASCVVGTDGACGWLLTGKCQKFGQCTDAVATTNDECLSYGPACITDGTAFLAKSTCISYKTQTACNNNGTDGICFWNATANTCKLRECGNEQKGKNDQCKLISITGGSCTTDGTKCIPLSICSNYVEAGFFNGTDGECTFALPVGATTGNKICRLTQCEDIYAGTSNANCMEVISGKQCISNGISCIAKSACSSYKTITAFNGDGLENNKSIFIAFAPTGTDKVN</sequence>
<protein>
    <recommendedName>
        <fullName evidence="4">Antifreeze protein</fullName>
    </recommendedName>
</protein>
<dbReference type="Proteomes" id="UP000688137">
    <property type="component" value="Unassembled WGS sequence"/>
</dbReference>
<organism evidence="2 3">
    <name type="scientific">Paramecium primaurelia</name>
    <dbReference type="NCBI Taxonomy" id="5886"/>
    <lineage>
        <taxon>Eukaryota</taxon>
        <taxon>Sar</taxon>
        <taxon>Alveolata</taxon>
        <taxon>Ciliophora</taxon>
        <taxon>Intramacronucleata</taxon>
        <taxon>Oligohymenophorea</taxon>
        <taxon>Peniculida</taxon>
        <taxon>Parameciidae</taxon>
        <taxon>Paramecium</taxon>
    </lineage>
</organism>
<proteinExistence type="predicted"/>
<feature type="signal peptide" evidence="1">
    <location>
        <begin position="1"/>
        <end position="19"/>
    </location>
</feature>
<comment type="caution">
    <text evidence="2">The sequence shown here is derived from an EMBL/GenBank/DDBJ whole genome shotgun (WGS) entry which is preliminary data.</text>
</comment>
<dbReference type="AlphaFoldDB" id="A0A8S1JY02"/>
<dbReference type="Pfam" id="PF01508">
    <property type="entry name" value="Paramecium_SA"/>
    <property type="match status" value="2"/>
</dbReference>
<evidence type="ECO:0000313" key="3">
    <source>
        <dbReference type="Proteomes" id="UP000688137"/>
    </source>
</evidence>
<accession>A0A8S1JY02</accession>
<dbReference type="EMBL" id="CAJJDM010000006">
    <property type="protein sequence ID" value="CAD8045570.1"/>
    <property type="molecule type" value="Genomic_DNA"/>
</dbReference>